<protein>
    <submittedName>
        <fullName evidence="3">Zinc finger BED domain-containing protein 1-like</fullName>
    </submittedName>
</protein>
<dbReference type="PANTHER" id="PTHR47611:SF3">
    <property type="entry name" value="HAT C-TERMINAL DIMERISATION DOMAIN-CONTAINING PROTEIN"/>
    <property type="match status" value="1"/>
</dbReference>
<evidence type="ECO:0000259" key="1">
    <source>
        <dbReference type="Pfam" id="PF05699"/>
    </source>
</evidence>
<evidence type="ECO:0000313" key="2">
    <source>
        <dbReference type="Proteomes" id="UP000515129"/>
    </source>
</evidence>
<dbReference type="RefSeq" id="XP_026086067.1">
    <property type="nucleotide sequence ID" value="XM_026230282.1"/>
</dbReference>
<organism evidence="2 3">
    <name type="scientific">Carassius auratus</name>
    <name type="common">Goldfish</name>
    <dbReference type="NCBI Taxonomy" id="7957"/>
    <lineage>
        <taxon>Eukaryota</taxon>
        <taxon>Metazoa</taxon>
        <taxon>Chordata</taxon>
        <taxon>Craniata</taxon>
        <taxon>Vertebrata</taxon>
        <taxon>Euteleostomi</taxon>
        <taxon>Actinopterygii</taxon>
        <taxon>Neopterygii</taxon>
        <taxon>Teleostei</taxon>
        <taxon>Ostariophysi</taxon>
        <taxon>Cypriniformes</taxon>
        <taxon>Cyprinidae</taxon>
        <taxon>Cyprininae</taxon>
        <taxon>Carassius</taxon>
    </lineage>
</organism>
<dbReference type="SUPFAM" id="SSF53098">
    <property type="entry name" value="Ribonuclease H-like"/>
    <property type="match status" value="1"/>
</dbReference>
<feature type="domain" description="HAT C-terminal dimerisation" evidence="1">
    <location>
        <begin position="99"/>
        <end position="179"/>
    </location>
</feature>
<sequence length="190" mass="21247">MSSRLHRIHANHILAEAAALDPRFKRMAFPDGRTADETFQRLSTAAARISSGKPIQQQPAVEGLEGAGSGAGSIVWSYFHEEVAGTVEARNPTADAVMEVRAYLEEPLLPTHEDPLKWWESRAPVYPRLSKLMAKKLCVVATSVHSERIFSKSGQIISERRSRLKPKKVRALVFLNANLPKDKKERQKKP</sequence>
<keyword evidence="2" id="KW-1185">Reference proteome</keyword>
<dbReference type="InterPro" id="IPR012337">
    <property type="entry name" value="RNaseH-like_sf"/>
</dbReference>
<gene>
    <name evidence="3" type="primary">LOC113061244</name>
</gene>
<dbReference type="GeneID" id="113061244"/>
<dbReference type="AlphaFoldDB" id="A0A6P6LQP5"/>
<proteinExistence type="predicted"/>
<dbReference type="Proteomes" id="UP000515129">
    <property type="component" value="Chromosome 43"/>
</dbReference>
<dbReference type="OrthoDB" id="1607513at2759"/>
<name>A0A6P6LQP5_CARAU</name>
<dbReference type="InterPro" id="IPR008906">
    <property type="entry name" value="HATC_C_dom"/>
</dbReference>
<accession>A0A6P6LQP5</accession>
<dbReference type="GO" id="GO:0046983">
    <property type="term" value="F:protein dimerization activity"/>
    <property type="evidence" value="ECO:0007669"/>
    <property type="project" value="InterPro"/>
</dbReference>
<dbReference type="KEGG" id="caua:113061244"/>
<dbReference type="PANTHER" id="PTHR47611">
    <property type="entry name" value="HAT DIMERISATION DOMAIN, C-TERMINAL"/>
    <property type="match status" value="1"/>
</dbReference>
<dbReference type="Pfam" id="PF05699">
    <property type="entry name" value="Dimer_Tnp_hAT"/>
    <property type="match status" value="1"/>
</dbReference>
<reference evidence="3" key="1">
    <citation type="submission" date="2025-08" db="UniProtKB">
        <authorList>
            <consortium name="RefSeq"/>
        </authorList>
    </citation>
    <scope>IDENTIFICATION</scope>
    <source>
        <strain evidence="3">Wakin</strain>
        <tissue evidence="3">Muscle</tissue>
    </source>
</reference>
<evidence type="ECO:0000313" key="3">
    <source>
        <dbReference type="RefSeq" id="XP_026086067.1"/>
    </source>
</evidence>